<evidence type="ECO:0000256" key="4">
    <source>
        <dbReference type="ARBA" id="ARBA00013208"/>
    </source>
</evidence>
<evidence type="ECO:0000256" key="5">
    <source>
        <dbReference type="ARBA" id="ARBA00022801"/>
    </source>
</evidence>
<organism evidence="9 10">
    <name type="scientific">Paenibacillus lutrae</name>
    <dbReference type="NCBI Taxonomy" id="2078573"/>
    <lineage>
        <taxon>Bacteria</taxon>
        <taxon>Bacillati</taxon>
        <taxon>Bacillota</taxon>
        <taxon>Bacilli</taxon>
        <taxon>Bacillales</taxon>
        <taxon>Paenibacillaceae</taxon>
        <taxon>Paenibacillus</taxon>
    </lineage>
</organism>
<evidence type="ECO:0000256" key="3">
    <source>
        <dbReference type="ARBA" id="ARBA00009370"/>
    </source>
</evidence>
<comment type="caution">
    <text evidence="9">The sequence shown here is derived from an EMBL/GenBank/DDBJ whole genome shotgun (WGS) entry which is preliminary data.</text>
</comment>
<comment type="similarity">
    <text evidence="3 7">Belongs to the peptidase S26 family.</text>
</comment>
<dbReference type="PROSITE" id="PS00761">
    <property type="entry name" value="SPASE_I_3"/>
    <property type="match status" value="1"/>
</dbReference>
<dbReference type="OrthoDB" id="9802919at2"/>
<dbReference type="PANTHER" id="PTHR43390:SF1">
    <property type="entry name" value="CHLOROPLAST PROCESSING PEPTIDASE"/>
    <property type="match status" value="1"/>
</dbReference>
<feature type="transmembrane region" description="Helical" evidence="7">
    <location>
        <begin position="20"/>
        <end position="44"/>
    </location>
</feature>
<name>A0A7X3FK18_9BACL</name>
<keyword evidence="7" id="KW-0812">Transmembrane</keyword>
<keyword evidence="7" id="KW-0472">Membrane</keyword>
<dbReference type="AlphaFoldDB" id="A0A7X3FK18"/>
<dbReference type="InterPro" id="IPR019757">
    <property type="entry name" value="Pept_S26A_signal_pept_1_Lys-AS"/>
</dbReference>
<evidence type="ECO:0000313" key="9">
    <source>
        <dbReference type="EMBL" id="MVP01053.1"/>
    </source>
</evidence>
<evidence type="ECO:0000313" key="10">
    <source>
        <dbReference type="Proteomes" id="UP000490800"/>
    </source>
</evidence>
<dbReference type="InterPro" id="IPR036286">
    <property type="entry name" value="LexA/Signal_pep-like_sf"/>
</dbReference>
<keyword evidence="7" id="KW-0645">Protease</keyword>
<dbReference type="Gene3D" id="2.10.109.10">
    <property type="entry name" value="Umud Fragment, subunit A"/>
    <property type="match status" value="1"/>
</dbReference>
<dbReference type="Proteomes" id="UP000490800">
    <property type="component" value="Unassembled WGS sequence"/>
</dbReference>
<dbReference type="EC" id="3.4.21.89" evidence="4 7"/>
<accession>A0A7X3FK18</accession>
<dbReference type="GO" id="GO:0009003">
    <property type="term" value="F:signal peptidase activity"/>
    <property type="evidence" value="ECO:0007669"/>
    <property type="project" value="UniProtKB-EC"/>
</dbReference>
<protein>
    <recommendedName>
        <fullName evidence="4 7">Signal peptidase I</fullName>
        <ecNumber evidence="4 7">3.4.21.89</ecNumber>
    </recommendedName>
</protein>
<evidence type="ECO:0000259" key="8">
    <source>
        <dbReference type="Pfam" id="PF10502"/>
    </source>
</evidence>
<dbReference type="Pfam" id="PF10502">
    <property type="entry name" value="Peptidase_S26"/>
    <property type="match status" value="1"/>
</dbReference>
<feature type="active site" evidence="6">
    <location>
        <position position="89"/>
    </location>
</feature>
<dbReference type="PRINTS" id="PR00727">
    <property type="entry name" value="LEADERPTASE"/>
</dbReference>
<dbReference type="SUPFAM" id="SSF51306">
    <property type="entry name" value="LexA/Signal peptidase"/>
    <property type="match status" value="1"/>
</dbReference>
<dbReference type="InterPro" id="IPR000223">
    <property type="entry name" value="Pept_S26A_signal_pept_1"/>
</dbReference>
<evidence type="ECO:0000256" key="7">
    <source>
        <dbReference type="RuleBase" id="RU362042"/>
    </source>
</evidence>
<dbReference type="NCBIfam" id="TIGR02227">
    <property type="entry name" value="sigpep_I_bact"/>
    <property type="match status" value="1"/>
</dbReference>
<evidence type="ECO:0000256" key="2">
    <source>
        <dbReference type="ARBA" id="ARBA00004401"/>
    </source>
</evidence>
<dbReference type="GO" id="GO:0004252">
    <property type="term" value="F:serine-type endopeptidase activity"/>
    <property type="evidence" value="ECO:0007669"/>
    <property type="project" value="InterPro"/>
</dbReference>
<gene>
    <name evidence="9" type="primary">lepB</name>
    <name evidence="9" type="ORF">EDM21_16265</name>
</gene>
<proteinExistence type="inferred from homology"/>
<dbReference type="GO" id="GO:0006465">
    <property type="term" value="P:signal peptide processing"/>
    <property type="evidence" value="ECO:0007669"/>
    <property type="project" value="InterPro"/>
</dbReference>
<dbReference type="PANTHER" id="PTHR43390">
    <property type="entry name" value="SIGNAL PEPTIDASE I"/>
    <property type="match status" value="1"/>
</dbReference>
<dbReference type="InterPro" id="IPR019533">
    <property type="entry name" value="Peptidase_S26"/>
</dbReference>
<reference evidence="9 10" key="1">
    <citation type="journal article" date="2019" name="Microorganisms">
        <title>Paenibacillus lutrae sp. nov., A Chitinolytic Species Isolated from A River Otter in Castril Natural Park, Granada, Spain.</title>
        <authorList>
            <person name="Rodriguez M."/>
            <person name="Reina J.C."/>
            <person name="Bejar V."/>
            <person name="Llamas I."/>
        </authorList>
    </citation>
    <scope>NUCLEOTIDE SEQUENCE [LARGE SCALE GENOMIC DNA]</scope>
    <source>
        <strain evidence="9 10">N10</strain>
    </source>
</reference>
<keyword evidence="5 7" id="KW-0378">Hydrolase</keyword>
<feature type="domain" description="Peptidase S26" evidence="8">
    <location>
        <begin position="18"/>
        <end position="182"/>
    </location>
</feature>
<sequence length="193" mass="21717">MEQIETKTPAPTKKNEVWEWTRAILIAVICVVVVRWFLFAPFIINGDSMEPNFSEDEKLIVNKVLYNFAEPKRGEVIIFHANEREDYIKRIVALPGEKVKVEGDQVYINGEPLDEPYLKEAVASAAASGKTYNNLNYPEQTVPEGTVFVLGDNRPGSKDSRSSSIGFIRNDTIIGRADLAFWPLGKFGLISHE</sequence>
<comment type="subcellular location">
    <subcellularLocation>
        <location evidence="2">Cell membrane</location>
        <topology evidence="2">Single-pass type II membrane protein</topology>
    </subcellularLocation>
    <subcellularLocation>
        <location evidence="7">Membrane</location>
        <topology evidence="7">Single-pass type II membrane protein</topology>
    </subcellularLocation>
</comment>
<evidence type="ECO:0000256" key="6">
    <source>
        <dbReference type="PIRSR" id="PIRSR600223-1"/>
    </source>
</evidence>
<dbReference type="GO" id="GO:0005886">
    <property type="term" value="C:plasma membrane"/>
    <property type="evidence" value="ECO:0007669"/>
    <property type="project" value="UniProtKB-SubCell"/>
</dbReference>
<feature type="active site" evidence="6">
    <location>
        <position position="48"/>
    </location>
</feature>
<keyword evidence="10" id="KW-1185">Reference proteome</keyword>
<dbReference type="RefSeq" id="WP_157337094.1">
    <property type="nucleotide sequence ID" value="NZ_RHLK01000009.1"/>
</dbReference>
<dbReference type="PROSITE" id="PS00760">
    <property type="entry name" value="SPASE_I_2"/>
    <property type="match status" value="1"/>
</dbReference>
<evidence type="ECO:0000256" key="1">
    <source>
        <dbReference type="ARBA" id="ARBA00000677"/>
    </source>
</evidence>
<keyword evidence="7" id="KW-1133">Transmembrane helix</keyword>
<dbReference type="CDD" id="cd06530">
    <property type="entry name" value="S26_SPase_I"/>
    <property type="match status" value="1"/>
</dbReference>
<comment type="catalytic activity">
    <reaction evidence="1 7">
        <text>Cleavage of hydrophobic, N-terminal signal or leader sequences from secreted and periplasmic proteins.</text>
        <dbReference type="EC" id="3.4.21.89"/>
    </reaction>
</comment>
<dbReference type="EMBL" id="RHLK01000009">
    <property type="protein sequence ID" value="MVP01053.1"/>
    <property type="molecule type" value="Genomic_DNA"/>
</dbReference>
<dbReference type="InterPro" id="IPR019758">
    <property type="entry name" value="Pept_S26A_signal_pept_1_CS"/>
</dbReference>